<evidence type="ECO:0000256" key="3">
    <source>
        <dbReference type="ARBA" id="ARBA00022618"/>
    </source>
</evidence>
<keyword evidence="7 10" id="KW-0573">Peptidoglycan synthesis</keyword>
<dbReference type="NCBIfam" id="TIGR01143">
    <property type="entry name" value="murF"/>
    <property type="match status" value="1"/>
</dbReference>
<evidence type="ECO:0000259" key="14">
    <source>
        <dbReference type="Pfam" id="PF08245"/>
    </source>
</evidence>
<dbReference type="AlphaFoldDB" id="A0A1H7L6K7"/>
<dbReference type="PANTHER" id="PTHR43024">
    <property type="entry name" value="UDP-N-ACETYLMURAMOYL-TRIPEPTIDE--D-ALANYL-D-ALANINE LIGASE"/>
    <property type="match status" value="1"/>
</dbReference>
<evidence type="ECO:0000256" key="6">
    <source>
        <dbReference type="ARBA" id="ARBA00022960"/>
    </source>
</evidence>
<keyword evidence="9 10" id="KW-0961">Cell wall biogenesis/degradation</keyword>
<dbReference type="InterPro" id="IPR036565">
    <property type="entry name" value="Mur-like_cat_sf"/>
</dbReference>
<dbReference type="GO" id="GO:0005524">
    <property type="term" value="F:ATP binding"/>
    <property type="evidence" value="ECO:0007669"/>
    <property type="project" value="UniProtKB-UniRule"/>
</dbReference>
<feature type="domain" description="Mur ligase C-terminal" evidence="13">
    <location>
        <begin position="316"/>
        <end position="442"/>
    </location>
</feature>
<dbReference type="InterPro" id="IPR004101">
    <property type="entry name" value="Mur_ligase_C"/>
</dbReference>
<evidence type="ECO:0000256" key="8">
    <source>
        <dbReference type="ARBA" id="ARBA00023306"/>
    </source>
</evidence>
<reference evidence="16" key="1">
    <citation type="submission" date="2016-10" db="EMBL/GenBank/DDBJ databases">
        <authorList>
            <person name="Varghese N."/>
            <person name="Submissions S."/>
        </authorList>
    </citation>
    <scope>NUCLEOTIDE SEQUENCE [LARGE SCALE GENOMIC DNA]</scope>
    <source>
        <strain evidence="16">CGMCC 1.9127</strain>
    </source>
</reference>
<comment type="catalytic activity">
    <reaction evidence="10 11">
        <text>D-alanyl-D-alanine + UDP-N-acetyl-alpha-D-muramoyl-L-alanyl-gamma-D-glutamyl-meso-2,6-diaminopimelate + ATP = UDP-N-acetyl-alpha-D-muramoyl-L-alanyl-gamma-D-glutamyl-meso-2,6-diaminopimeloyl-D-alanyl-D-alanine + ADP + phosphate + H(+)</text>
        <dbReference type="Rhea" id="RHEA:28374"/>
        <dbReference type="ChEBI" id="CHEBI:15378"/>
        <dbReference type="ChEBI" id="CHEBI:30616"/>
        <dbReference type="ChEBI" id="CHEBI:43474"/>
        <dbReference type="ChEBI" id="CHEBI:57822"/>
        <dbReference type="ChEBI" id="CHEBI:61386"/>
        <dbReference type="ChEBI" id="CHEBI:83905"/>
        <dbReference type="ChEBI" id="CHEBI:456216"/>
        <dbReference type="EC" id="6.3.2.10"/>
    </reaction>
</comment>
<dbReference type="GO" id="GO:0071555">
    <property type="term" value="P:cell wall organization"/>
    <property type="evidence" value="ECO:0007669"/>
    <property type="project" value="UniProtKB-KW"/>
</dbReference>
<evidence type="ECO:0000259" key="13">
    <source>
        <dbReference type="Pfam" id="PF02875"/>
    </source>
</evidence>
<dbReference type="InterPro" id="IPR005863">
    <property type="entry name" value="UDP-N-AcMur_synth"/>
</dbReference>
<comment type="subcellular location">
    <subcellularLocation>
        <location evidence="10 11">Cytoplasm</location>
    </subcellularLocation>
</comment>
<gene>
    <name evidence="10" type="primary">murF</name>
    <name evidence="15" type="ORF">SAMN05216262_10448</name>
</gene>
<name>A0A1H7L6K7_9GAMM</name>
<dbReference type="GO" id="GO:0005737">
    <property type="term" value="C:cytoplasm"/>
    <property type="evidence" value="ECO:0007669"/>
    <property type="project" value="UniProtKB-SubCell"/>
</dbReference>
<feature type="domain" description="Mur ligase central" evidence="14">
    <location>
        <begin position="106"/>
        <end position="293"/>
    </location>
</feature>
<dbReference type="RefSeq" id="WP_085284475.1">
    <property type="nucleotide sequence ID" value="NZ_FOBI01000004.1"/>
</dbReference>
<evidence type="ECO:0000256" key="9">
    <source>
        <dbReference type="ARBA" id="ARBA00023316"/>
    </source>
</evidence>
<keyword evidence="1 10" id="KW-0963">Cytoplasm</keyword>
<dbReference type="GO" id="GO:0008766">
    <property type="term" value="F:UDP-N-acetylmuramoylalanyl-D-glutamyl-2,6-diaminopimelate-D-alanyl-D-alanine ligase activity"/>
    <property type="evidence" value="ECO:0007669"/>
    <property type="project" value="RHEA"/>
</dbReference>
<dbReference type="EC" id="6.3.2.10" evidence="10 11"/>
<dbReference type="STRING" id="641665.GCA_002104455_02959"/>
<dbReference type="GO" id="GO:0009252">
    <property type="term" value="P:peptidoglycan biosynthetic process"/>
    <property type="evidence" value="ECO:0007669"/>
    <property type="project" value="UniProtKB-UniRule"/>
</dbReference>
<keyword evidence="2 10" id="KW-0436">Ligase</keyword>
<evidence type="ECO:0000256" key="7">
    <source>
        <dbReference type="ARBA" id="ARBA00022984"/>
    </source>
</evidence>
<evidence type="ECO:0000256" key="5">
    <source>
        <dbReference type="ARBA" id="ARBA00022840"/>
    </source>
</evidence>
<keyword evidence="5 10" id="KW-0067">ATP-binding</keyword>
<dbReference type="InterPro" id="IPR000713">
    <property type="entry name" value="Mur_ligase_N"/>
</dbReference>
<evidence type="ECO:0000256" key="4">
    <source>
        <dbReference type="ARBA" id="ARBA00022741"/>
    </source>
</evidence>
<dbReference type="Gene3D" id="3.40.1390.10">
    <property type="entry name" value="MurE/MurF, N-terminal domain"/>
    <property type="match status" value="1"/>
</dbReference>
<keyword evidence="6 10" id="KW-0133">Cell shape</keyword>
<dbReference type="Gene3D" id="3.40.1190.10">
    <property type="entry name" value="Mur-like, catalytic domain"/>
    <property type="match status" value="1"/>
</dbReference>
<dbReference type="Pfam" id="PF01225">
    <property type="entry name" value="Mur_ligase"/>
    <property type="match status" value="1"/>
</dbReference>
<comment type="function">
    <text evidence="10 11">Involved in cell wall formation. Catalyzes the final step in the synthesis of UDP-N-acetylmuramoyl-pentapeptide, the precursor of murein.</text>
</comment>
<keyword evidence="3 10" id="KW-0132">Cell division</keyword>
<dbReference type="PANTHER" id="PTHR43024:SF1">
    <property type="entry name" value="UDP-N-ACETYLMURAMOYL-TRIPEPTIDE--D-ALANYL-D-ALANINE LIGASE"/>
    <property type="match status" value="1"/>
</dbReference>
<dbReference type="OrthoDB" id="9801978at2"/>
<dbReference type="GO" id="GO:0008360">
    <property type="term" value="P:regulation of cell shape"/>
    <property type="evidence" value="ECO:0007669"/>
    <property type="project" value="UniProtKB-KW"/>
</dbReference>
<evidence type="ECO:0000256" key="11">
    <source>
        <dbReference type="RuleBase" id="RU004136"/>
    </source>
</evidence>
<dbReference type="Gene3D" id="3.90.190.20">
    <property type="entry name" value="Mur ligase, C-terminal domain"/>
    <property type="match status" value="1"/>
</dbReference>
<comment type="pathway">
    <text evidence="10 11">Cell wall biogenesis; peptidoglycan biosynthesis.</text>
</comment>
<feature type="binding site" evidence="10">
    <location>
        <begin position="108"/>
        <end position="114"/>
    </location>
    <ligand>
        <name>ATP</name>
        <dbReference type="ChEBI" id="CHEBI:30616"/>
    </ligand>
</feature>
<dbReference type="SUPFAM" id="SSF63418">
    <property type="entry name" value="MurE/MurF N-terminal domain"/>
    <property type="match status" value="1"/>
</dbReference>
<evidence type="ECO:0000313" key="15">
    <source>
        <dbReference type="EMBL" id="SEK94065.1"/>
    </source>
</evidence>
<protein>
    <recommendedName>
        <fullName evidence="10 11">UDP-N-acetylmuramoyl-tripeptide--D-alanyl-D-alanine ligase</fullName>
        <ecNumber evidence="10 11">6.3.2.10</ecNumber>
    </recommendedName>
    <alternativeName>
        <fullName evidence="10">D-alanyl-D-alanine-adding enzyme</fullName>
    </alternativeName>
</protein>
<dbReference type="InterPro" id="IPR051046">
    <property type="entry name" value="MurCDEF_CellWall_CoF430Synth"/>
</dbReference>
<dbReference type="EMBL" id="FOBI01000004">
    <property type="protein sequence ID" value="SEK94065.1"/>
    <property type="molecule type" value="Genomic_DNA"/>
</dbReference>
<keyword evidence="4 10" id="KW-0547">Nucleotide-binding</keyword>
<evidence type="ECO:0000256" key="1">
    <source>
        <dbReference type="ARBA" id="ARBA00022490"/>
    </source>
</evidence>
<dbReference type="GO" id="GO:0051301">
    <property type="term" value="P:cell division"/>
    <property type="evidence" value="ECO:0007669"/>
    <property type="project" value="UniProtKB-KW"/>
</dbReference>
<feature type="domain" description="Mur ligase N-terminal catalytic" evidence="12">
    <location>
        <begin position="24"/>
        <end position="93"/>
    </location>
</feature>
<dbReference type="Proteomes" id="UP000199297">
    <property type="component" value="Unassembled WGS sequence"/>
</dbReference>
<evidence type="ECO:0000259" key="12">
    <source>
        <dbReference type="Pfam" id="PF01225"/>
    </source>
</evidence>
<comment type="similarity">
    <text evidence="10">Belongs to the MurCDEF family. MurF subfamily.</text>
</comment>
<dbReference type="GO" id="GO:0047480">
    <property type="term" value="F:UDP-N-acetylmuramoyl-tripeptide-D-alanyl-D-alanine ligase activity"/>
    <property type="evidence" value="ECO:0007669"/>
    <property type="project" value="UniProtKB-UniRule"/>
</dbReference>
<evidence type="ECO:0000256" key="10">
    <source>
        <dbReference type="HAMAP-Rule" id="MF_02019"/>
    </source>
</evidence>
<accession>A0A1H7L6K7</accession>
<dbReference type="HAMAP" id="MF_02019">
    <property type="entry name" value="MurF"/>
    <property type="match status" value="1"/>
</dbReference>
<dbReference type="Pfam" id="PF08245">
    <property type="entry name" value="Mur_ligase_M"/>
    <property type="match status" value="1"/>
</dbReference>
<keyword evidence="8 10" id="KW-0131">Cell cycle</keyword>
<dbReference type="InterPro" id="IPR036615">
    <property type="entry name" value="Mur_ligase_C_dom_sf"/>
</dbReference>
<dbReference type="InterPro" id="IPR035911">
    <property type="entry name" value="MurE/MurF_N"/>
</dbReference>
<sequence length="466" mass="49771">MITLSLTELASAINGELIGADRSVQAISTDSRSLSTGDVFLALKGPNFDGHKFVKQASAQGCSAVIVQHASAELDIAQIVVADTHQALGTIAAYVKAKVAPKTVAITGSSGKTTVKEMVAAILKRLGKVLATQGNFNNDIGVPLTLLRLEADHDFAVVELGANHLGEIAYTSALVKPDVALINNIAAAHLEGFGDLAGVARAKGEIFSGLVAGGVAIFEQNSRWLSKWQWRLSDKEIRRFSCQDSADCYSQQQVLDDNGCASFKLVTPKGSTYIELTVPGQHNVCNAVAAATIALEFGASLADIRLGLAAMAGAKGRLNLHQLRNNIKVIDDSYNANVESIKAATDLLASYPGRRILILGDMGELGSEARRYHQEVGEYVKSKAIDDLLTLGVLSQHTANGFYAVTSDQSNHFNSKEKLVSQLQDLLQGEGQQVTILVKGSRSAHMEDVVADIIQWHNSLTLQEQI</sequence>
<dbReference type="InterPro" id="IPR013221">
    <property type="entry name" value="Mur_ligase_cen"/>
</dbReference>
<dbReference type="UniPathway" id="UPA00219"/>
<proteinExistence type="inferred from homology"/>
<dbReference type="SUPFAM" id="SSF53244">
    <property type="entry name" value="MurD-like peptide ligases, peptide-binding domain"/>
    <property type="match status" value="1"/>
</dbReference>
<organism evidence="15 16">
    <name type="scientific">Colwellia chukchiensis</name>
    <dbReference type="NCBI Taxonomy" id="641665"/>
    <lineage>
        <taxon>Bacteria</taxon>
        <taxon>Pseudomonadati</taxon>
        <taxon>Pseudomonadota</taxon>
        <taxon>Gammaproteobacteria</taxon>
        <taxon>Alteromonadales</taxon>
        <taxon>Colwelliaceae</taxon>
        <taxon>Colwellia</taxon>
    </lineage>
</organism>
<evidence type="ECO:0000256" key="2">
    <source>
        <dbReference type="ARBA" id="ARBA00022598"/>
    </source>
</evidence>
<keyword evidence="16" id="KW-1185">Reference proteome</keyword>
<evidence type="ECO:0000313" key="16">
    <source>
        <dbReference type="Proteomes" id="UP000199297"/>
    </source>
</evidence>
<dbReference type="Pfam" id="PF02875">
    <property type="entry name" value="Mur_ligase_C"/>
    <property type="match status" value="1"/>
</dbReference>
<dbReference type="SUPFAM" id="SSF53623">
    <property type="entry name" value="MurD-like peptide ligases, catalytic domain"/>
    <property type="match status" value="1"/>
</dbReference>